<accession>A0A0J1ILS4</accession>
<sequence length="355" mass="39878">MEKVIVVGAAGVLGKLICTELLRIFNNSIKLVVTDYKIKRGENLANSLNSGVEFQYLDVDNEENIKKVIRNVDIVIVGLKQKTPSIQKTCIENKILCIDVTPFYDFVETVQELNQRAEKNNTASVVMSGFFPGLSGLITQKAIAEFQEITEINVALLQNVNAQAGVTGIFDMLSIIAQPVKFQNNVLSGFTKKRKMHFQNHAKEKVVRLIEHSEKKIIKEKLTVAPIYYWTSWNVIPFNKLVSLLRKIGLLNILQNLNKKLVSKVVKHKPNKNENAFLTVEVKGNIDNKKMIRTISLSTFSDYHTTAIVTASLAKIALKTDIKGVVYPFEITNLDELLSMANCSSIIVEDVKKQQ</sequence>
<dbReference type="Proteomes" id="UP000036045">
    <property type="component" value="Unassembled WGS sequence"/>
</dbReference>
<reference evidence="2 3" key="1">
    <citation type="submission" date="2015-05" db="EMBL/GenBank/DDBJ databases">
        <title>Whole genome sequence and identification of bacterial endophytes from Costus igneus.</title>
        <authorList>
            <person name="Lee Y.P."/>
            <person name="Gan H.M."/>
            <person name="Eng W."/>
            <person name="Wheatley M.S."/>
            <person name="Caraballo A."/>
            <person name="Polter S."/>
            <person name="Savka M.A."/>
            <person name="Hudson A.O."/>
        </authorList>
    </citation>
    <scope>NUCLEOTIDE SEQUENCE [LARGE SCALE GENOMIC DNA]</scope>
    <source>
        <strain evidence="2 3">RIT379</strain>
    </source>
</reference>
<dbReference type="RefSeq" id="WP_047941448.1">
    <property type="nucleotide sequence ID" value="NZ_LDPH01000006.1"/>
</dbReference>
<proteinExistence type="predicted"/>
<dbReference type="OrthoDB" id="2666787at2"/>
<dbReference type="PATRIC" id="fig|1397.4.peg.4771"/>
<feature type="domain" description="Saccharopine dehydrogenase NADP binding" evidence="1">
    <location>
        <begin position="4"/>
        <end position="123"/>
    </location>
</feature>
<dbReference type="SUPFAM" id="SSF51735">
    <property type="entry name" value="NAD(P)-binding Rossmann-fold domains"/>
    <property type="match status" value="1"/>
</dbReference>
<dbReference type="AlphaFoldDB" id="A0A0J1ILS4"/>
<dbReference type="InterPro" id="IPR005097">
    <property type="entry name" value="Sacchrp_dh_NADP-bd"/>
</dbReference>
<dbReference type="EMBL" id="LDPH01000006">
    <property type="protein sequence ID" value="KLV26916.1"/>
    <property type="molecule type" value="Genomic_DNA"/>
</dbReference>
<gene>
    <name evidence="2" type="ORF">ABW02_08025</name>
</gene>
<dbReference type="PANTHER" id="PTHR43796">
    <property type="entry name" value="CARBOXYNORSPERMIDINE SYNTHASE"/>
    <property type="match status" value="1"/>
</dbReference>
<comment type="caution">
    <text evidence="2">The sequence shown here is derived from an EMBL/GenBank/DDBJ whole genome shotgun (WGS) entry which is preliminary data.</text>
</comment>
<protein>
    <recommendedName>
        <fullName evidence="1">Saccharopine dehydrogenase NADP binding domain-containing protein</fullName>
    </recommendedName>
</protein>
<organism evidence="2 3">
    <name type="scientific">Niallia circulans</name>
    <name type="common">Bacillus circulans</name>
    <dbReference type="NCBI Taxonomy" id="1397"/>
    <lineage>
        <taxon>Bacteria</taxon>
        <taxon>Bacillati</taxon>
        <taxon>Bacillota</taxon>
        <taxon>Bacilli</taxon>
        <taxon>Bacillales</taxon>
        <taxon>Bacillaceae</taxon>
        <taxon>Niallia</taxon>
    </lineage>
</organism>
<dbReference type="PANTHER" id="PTHR43796:SF2">
    <property type="entry name" value="CARBOXYNORSPERMIDINE SYNTHASE"/>
    <property type="match status" value="1"/>
</dbReference>
<keyword evidence="3" id="KW-1185">Reference proteome</keyword>
<evidence type="ECO:0000313" key="2">
    <source>
        <dbReference type="EMBL" id="KLV26916.1"/>
    </source>
</evidence>
<name>A0A0J1ILS4_NIACI</name>
<dbReference type="Pfam" id="PF03435">
    <property type="entry name" value="Sacchrp_dh_NADP"/>
    <property type="match status" value="1"/>
</dbReference>
<dbReference type="Gene3D" id="3.40.50.720">
    <property type="entry name" value="NAD(P)-binding Rossmann-like Domain"/>
    <property type="match status" value="1"/>
</dbReference>
<evidence type="ECO:0000313" key="3">
    <source>
        <dbReference type="Proteomes" id="UP000036045"/>
    </source>
</evidence>
<dbReference type="InterPro" id="IPR036291">
    <property type="entry name" value="NAD(P)-bd_dom_sf"/>
</dbReference>
<evidence type="ECO:0000259" key="1">
    <source>
        <dbReference type="Pfam" id="PF03435"/>
    </source>
</evidence>